<dbReference type="Proteomes" id="UP000027665">
    <property type="component" value="Unassembled WGS sequence"/>
</dbReference>
<proteinExistence type="inferred from homology"/>
<gene>
    <name evidence="8" type="ORF">EH55_13030</name>
</gene>
<dbReference type="PANTHER" id="PTHR30629">
    <property type="entry name" value="PROPHAGE INTEGRASE"/>
    <property type="match status" value="1"/>
</dbReference>
<dbReference type="GO" id="GO:0006310">
    <property type="term" value="P:DNA recombination"/>
    <property type="evidence" value="ECO:0007669"/>
    <property type="project" value="UniProtKB-KW"/>
</dbReference>
<comment type="similarity">
    <text evidence="1">Belongs to the 'phage' integrase family.</text>
</comment>
<dbReference type="InterPro" id="IPR038488">
    <property type="entry name" value="Integrase_DNA-bd_sf"/>
</dbReference>
<accession>A0A073ING5</accession>
<dbReference type="GO" id="GO:0003677">
    <property type="term" value="F:DNA binding"/>
    <property type="evidence" value="ECO:0007669"/>
    <property type="project" value="UniProtKB-UniRule"/>
</dbReference>
<protein>
    <recommendedName>
        <fullName evidence="10">Tyr recombinase domain-containing protein</fullName>
    </recommendedName>
</protein>
<evidence type="ECO:0008006" key="10">
    <source>
        <dbReference type="Google" id="ProtNLM"/>
    </source>
</evidence>
<dbReference type="eggNOG" id="COG4974">
    <property type="taxonomic scope" value="Bacteria"/>
</dbReference>
<dbReference type="EMBL" id="JMKI01000060">
    <property type="protein sequence ID" value="KEJ91100.1"/>
    <property type="molecule type" value="Genomic_DNA"/>
</dbReference>
<dbReference type="Pfam" id="PF13356">
    <property type="entry name" value="Arm-DNA-bind_3"/>
    <property type="match status" value="1"/>
</dbReference>
<dbReference type="PANTHER" id="PTHR30629:SF2">
    <property type="entry name" value="PROPHAGE INTEGRASE INTS-RELATED"/>
    <property type="match status" value="1"/>
</dbReference>
<sequence>MANINLTINYVEKLKPSDKKFNVRDKLINELILRVSPSGTKTYYLDVKLPNRRTMKKIGDAVVLTPQMARERAKEMLLQIQAGETFKPKLTLRKLLDKYYTTHELENYKTGQYTIDCIKKHFTWLFDRPVESITFIEIEQWRSKRIKTVTAATANRNVDMLKGALTYAYKHKLIDSNPLKGFPRLPEADSEEKVRYLTDEEYAALMVALDEREDELRAKRARTRAHAKGQHLPDTSATVYADYFKPLILTALGTGIRRNAIFHLLWSDIDFDNDTITLRASWAKNKKTAIIPMSRKVKAVLEAWRKECPGEIVFPSPKDGGYLDNADQSFAVVLKKAGIKNFRWHDMRHDFASRLAMAGVDLNTIRELMTHSDISTTMRYAHLSPNVKKKAVDMI</sequence>
<evidence type="ECO:0000256" key="4">
    <source>
        <dbReference type="ARBA" id="ARBA00023172"/>
    </source>
</evidence>
<dbReference type="InterPro" id="IPR025166">
    <property type="entry name" value="Integrase_DNA_bind_dom"/>
</dbReference>
<keyword evidence="2" id="KW-0229">DNA integration</keyword>
<keyword evidence="4" id="KW-0233">DNA recombination</keyword>
<dbReference type="InterPro" id="IPR050808">
    <property type="entry name" value="Phage_Integrase"/>
</dbReference>
<dbReference type="SUPFAM" id="SSF56349">
    <property type="entry name" value="DNA breaking-rejoining enzymes"/>
    <property type="match status" value="1"/>
</dbReference>
<evidence type="ECO:0000313" key="8">
    <source>
        <dbReference type="EMBL" id="KEJ91100.1"/>
    </source>
</evidence>
<evidence type="ECO:0000259" key="6">
    <source>
        <dbReference type="PROSITE" id="PS51898"/>
    </source>
</evidence>
<dbReference type="CDD" id="cd00796">
    <property type="entry name" value="INT_Rci_Hp1_C"/>
    <property type="match status" value="1"/>
</dbReference>
<dbReference type="GeneID" id="90984705"/>
<comment type="caution">
    <text evidence="8">The sequence shown here is derived from an EMBL/GenBank/DDBJ whole genome shotgun (WGS) entry which is preliminary data.</text>
</comment>
<evidence type="ECO:0000256" key="5">
    <source>
        <dbReference type="PROSITE-ProRule" id="PRU01248"/>
    </source>
</evidence>
<dbReference type="PROSITE" id="PS51900">
    <property type="entry name" value="CB"/>
    <property type="match status" value="1"/>
</dbReference>
<name>A0A073ING5_9BACT</name>
<dbReference type="InterPro" id="IPR002104">
    <property type="entry name" value="Integrase_catalytic"/>
</dbReference>
<dbReference type="PATRIC" id="fig|2754.20.peg.2268"/>
<dbReference type="OrthoDB" id="9057547at2"/>
<dbReference type="GO" id="GO:0015074">
    <property type="term" value="P:DNA integration"/>
    <property type="evidence" value="ECO:0007669"/>
    <property type="project" value="UniProtKB-KW"/>
</dbReference>
<feature type="domain" description="Tyr recombinase" evidence="6">
    <location>
        <begin position="192"/>
        <end position="393"/>
    </location>
</feature>
<dbReference type="STRING" id="2754.EH55_13030"/>
<reference evidence="8 9" key="1">
    <citation type="submission" date="2014-04" db="EMBL/GenBank/DDBJ databases">
        <title>Draft Genome Sequence of Synergistes jonesii.</title>
        <authorList>
            <person name="Coil D.A."/>
            <person name="Eisen J.A."/>
            <person name="Holland-Moritz H.E."/>
        </authorList>
    </citation>
    <scope>NUCLEOTIDE SEQUENCE [LARGE SCALE GENOMIC DNA]</scope>
    <source>
        <strain evidence="8 9">78-1</strain>
    </source>
</reference>
<dbReference type="Pfam" id="PF00589">
    <property type="entry name" value="Phage_integrase"/>
    <property type="match status" value="1"/>
</dbReference>
<feature type="domain" description="Core-binding (CB)" evidence="7">
    <location>
        <begin position="90"/>
        <end position="169"/>
    </location>
</feature>
<dbReference type="Gene3D" id="1.10.443.10">
    <property type="entry name" value="Intergrase catalytic core"/>
    <property type="match status" value="1"/>
</dbReference>
<keyword evidence="3 5" id="KW-0238">DNA-binding</keyword>
<dbReference type="InterPro" id="IPR044068">
    <property type="entry name" value="CB"/>
</dbReference>
<dbReference type="Gene3D" id="1.10.150.130">
    <property type="match status" value="1"/>
</dbReference>
<dbReference type="RefSeq" id="WP_037978695.1">
    <property type="nucleotide sequence ID" value="NZ_JMKI01000060.1"/>
</dbReference>
<evidence type="ECO:0000256" key="1">
    <source>
        <dbReference type="ARBA" id="ARBA00008857"/>
    </source>
</evidence>
<evidence type="ECO:0000259" key="7">
    <source>
        <dbReference type="PROSITE" id="PS51900"/>
    </source>
</evidence>
<dbReference type="InterPro" id="IPR011010">
    <property type="entry name" value="DNA_brk_join_enz"/>
</dbReference>
<evidence type="ECO:0000313" key="9">
    <source>
        <dbReference type="Proteomes" id="UP000027665"/>
    </source>
</evidence>
<evidence type="ECO:0000256" key="2">
    <source>
        <dbReference type="ARBA" id="ARBA00022908"/>
    </source>
</evidence>
<dbReference type="InterPro" id="IPR010998">
    <property type="entry name" value="Integrase_recombinase_N"/>
</dbReference>
<dbReference type="InterPro" id="IPR013762">
    <property type="entry name" value="Integrase-like_cat_sf"/>
</dbReference>
<dbReference type="AlphaFoldDB" id="A0A073ING5"/>
<keyword evidence="9" id="KW-1185">Reference proteome</keyword>
<organism evidence="8 9">
    <name type="scientific">Synergistes jonesii</name>
    <dbReference type="NCBI Taxonomy" id="2754"/>
    <lineage>
        <taxon>Bacteria</taxon>
        <taxon>Thermotogati</taxon>
        <taxon>Synergistota</taxon>
        <taxon>Synergistia</taxon>
        <taxon>Synergistales</taxon>
        <taxon>Synergistaceae</taxon>
        <taxon>Synergistes</taxon>
    </lineage>
</organism>
<evidence type="ECO:0000256" key="3">
    <source>
        <dbReference type="ARBA" id="ARBA00023125"/>
    </source>
</evidence>
<dbReference type="Gene3D" id="3.30.160.390">
    <property type="entry name" value="Integrase, DNA-binding domain"/>
    <property type="match status" value="1"/>
</dbReference>
<dbReference type="PROSITE" id="PS51898">
    <property type="entry name" value="TYR_RECOMBINASE"/>
    <property type="match status" value="1"/>
</dbReference>